<organism evidence="1 2">
    <name type="scientific">Araneus ventricosus</name>
    <name type="common">Orbweaver spider</name>
    <name type="synonym">Epeira ventricosa</name>
    <dbReference type="NCBI Taxonomy" id="182803"/>
    <lineage>
        <taxon>Eukaryota</taxon>
        <taxon>Metazoa</taxon>
        <taxon>Ecdysozoa</taxon>
        <taxon>Arthropoda</taxon>
        <taxon>Chelicerata</taxon>
        <taxon>Arachnida</taxon>
        <taxon>Araneae</taxon>
        <taxon>Araneomorphae</taxon>
        <taxon>Entelegynae</taxon>
        <taxon>Araneoidea</taxon>
        <taxon>Araneidae</taxon>
        <taxon>Araneus</taxon>
    </lineage>
</organism>
<reference evidence="1 2" key="1">
    <citation type="journal article" date="2019" name="Sci. Rep.">
        <title>Orb-weaving spider Araneus ventricosus genome elucidates the spidroin gene catalogue.</title>
        <authorList>
            <person name="Kono N."/>
            <person name="Nakamura H."/>
            <person name="Ohtoshi R."/>
            <person name="Moran D.A.P."/>
            <person name="Shinohara A."/>
            <person name="Yoshida Y."/>
            <person name="Fujiwara M."/>
            <person name="Mori M."/>
            <person name="Tomita M."/>
            <person name="Arakawa K."/>
        </authorList>
    </citation>
    <scope>NUCLEOTIDE SEQUENCE [LARGE SCALE GENOMIC DNA]</scope>
</reference>
<evidence type="ECO:0000313" key="2">
    <source>
        <dbReference type="Proteomes" id="UP000499080"/>
    </source>
</evidence>
<dbReference type="AlphaFoldDB" id="A0A4Y2NTW6"/>
<evidence type="ECO:0000313" key="1">
    <source>
        <dbReference type="EMBL" id="GBN43018.1"/>
    </source>
</evidence>
<proteinExistence type="predicted"/>
<accession>A0A4Y2NTW6</accession>
<keyword evidence="2" id="KW-1185">Reference proteome</keyword>
<gene>
    <name evidence="1" type="ORF">AVEN_21261_1</name>
</gene>
<comment type="caution">
    <text evidence="1">The sequence shown here is derived from an EMBL/GenBank/DDBJ whole genome shotgun (WGS) entry which is preliminary data.</text>
</comment>
<dbReference type="EMBL" id="BGPR01009904">
    <property type="protein sequence ID" value="GBN43018.1"/>
    <property type="molecule type" value="Genomic_DNA"/>
</dbReference>
<protein>
    <submittedName>
        <fullName evidence="1">Uncharacterized protein</fullName>
    </submittedName>
</protein>
<dbReference type="Proteomes" id="UP000499080">
    <property type="component" value="Unassembled WGS sequence"/>
</dbReference>
<sequence length="128" mass="14806">MVDEAVMSSAHQSNEIGIEEISVQVTDPLNNGFLNFGISSEMPTCQVLLQRSEEMKSLDFQQLEMNLSWDVFFNRKHLITSHFNRRACIRQCRNLLTEISECYGTAISIYRWRLNAAIVYSILFRHGT</sequence>
<name>A0A4Y2NTW6_ARAVE</name>